<dbReference type="AlphaFoldDB" id="A0A6A7AZW4"/>
<dbReference type="GO" id="GO:0008270">
    <property type="term" value="F:zinc ion binding"/>
    <property type="evidence" value="ECO:0007669"/>
    <property type="project" value="InterPro"/>
</dbReference>
<protein>
    <recommendedName>
        <fullName evidence="3">Zn(2)-C6 fungal-type domain-containing protein</fullName>
    </recommendedName>
</protein>
<feature type="domain" description="Zn(2)-C6 fungal-type" evidence="3">
    <location>
        <begin position="131"/>
        <end position="165"/>
    </location>
</feature>
<feature type="region of interest" description="Disordered" evidence="2">
    <location>
        <begin position="169"/>
        <end position="252"/>
    </location>
</feature>
<dbReference type="SUPFAM" id="SSF57701">
    <property type="entry name" value="Zn2/Cys6 DNA-binding domain"/>
    <property type="match status" value="1"/>
</dbReference>
<name>A0A6A7AZW4_9PLEO</name>
<feature type="compositionally biased region" description="Polar residues" evidence="2">
    <location>
        <begin position="342"/>
        <end position="354"/>
    </location>
</feature>
<evidence type="ECO:0000313" key="4">
    <source>
        <dbReference type="EMBL" id="KAF2848826.1"/>
    </source>
</evidence>
<dbReference type="CDD" id="cd00067">
    <property type="entry name" value="GAL4"/>
    <property type="match status" value="1"/>
</dbReference>
<keyword evidence="1" id="KW-0539">Nucleus</keyword>
<feature type="region of interest" description="Disordered" evidence="2">
    <location>
        <begin position="267"/>
        <end position="372"/>
    </location>
</feature>
<dbReference type="PROSITE" id="PS50048">
    <property type="entry name" value="ZN2_CY6_FUNGAL_2"/>
    <property type="match status" value="1"/>
</dbReference>
<dbReference type="Pfam" id="PF00172">
    <property type="entry name" value="Zn_clus"/>
    <property type="match status" value="1"/>
</dbReference>
<organism evidence="4 5">
    <name type="scientific">Plenodomus tracheiphilus IPT5</name>
    <dbReference type="NCBI Taxonomy" id="1408161"/>
    <lineage>
        <taxon>Eukaryota</taxon>
        <taxon>Fungi</taxon>
        <taxon>Dikarya</taxon>
        <taxon>Ascomycota</taxon>
        <taxon>Pezizomycotina</taxon>
        <taxon>Dothideomycetes</taxon>
        <taxon>Pleosporomycetidae</taxon>
        <taxon>Pleosporales</taxon>
        <taxon>Pleosporineae</taxon>
        <taxon>Leptosphaeriaceae</taxon>
        <taxon>Plenodomus</taxon>
    </lineage>
</organism>
<feature type="region of interest" description="Disordered" evidence="2">
    <location>
        <begin position="40"/>
        <end position="124"/>
    </location>
</feature>
<dbReference type="Gene3D" id="4.10.240.10">
    <property type="entry name" value="Zn(2)-C6 fungal-type DNA-binding domain"/>
    <property type="match status" value="1"/>
</dbReference>
<gene>
    <name evidence="4" type="ORF">T440DRAFT_490974</name>
</gene>
<feature type="compositionally biased region" description="Low complexity" evidence="2">
    <location>
        <begin position="311"/>
        <end position="320"/>
    </location>
</feature>
<dbReference type="PROSITE" id="PS00463">
    <property type="entry name" value="ZN2_CY6_FUNGAL_1"/>
    <property type="match status" value="1"/>
</dbReference>
<dbReference type="InterPro" id="IPR036864">
    <property type="entry name" value="Zn2-C6_fun-type_DNA-bd_sf"/>
</dbReference>
<accession>A0A6A7AZW4</accession>
<dbReference type="Proteomes" id="UP000799423">
    <property type="component" value="Unassembled WGS sequence"/>
</dbReference>
<evidence type="ECO:0000313" key="5">
    <source>
        <dbReference type="Proteomes" id="UP000799423"/>
    </source>
</evidence>
<feature type="compositionally biased region" description="Polar residues" evidence="2">
    <location>
        <begin position="47"/>
        <end position="70"/>
    </location>
</feature>
<reference evidence="4" key="1">
    <citation type="submission" date="2020-01" db="EMBL/GenBank/DDBJ databases">
        <authorList>
            <consortium name="DOE Joint Genome Institute"/>
            <person name="Haridas S."/>
            <person name="Albert R."/>
            <person name="Binder M."/>
            <person name="Bloem J."/>
            <person name="Labutti K."/>
            <person name="Salamov A."/>
            <person name="Andreopoulos B."/>
            <person name="Baker S.E."/>
            <person name="Barry K."/>
            <person name="Bills G."/>
            <person name="Bluhm B.H."/>
            <person name="Cannon C."/>
            <person name="Castanera R."/>
            <person name="Culley D.E."/>
            <person name="Daum C."/>
            <person name="Ezra D."/>
            <person name="Gonzalez J.B."/>
            <person name="Henrissat B."/>
            <person name="Kuo A."/>
            <person name="Liang C."/>
            <person name="Lipzen A."/>
            <person name="Lutzoni F."/>
            <person name="Magnuson J."/>
            <person name="Mondo S."/>
            <person name="Nolan M."/>
            <person name="Ohm R."/>
            <person name="Pangilinan J."/>
            <person name="Park H.-J."/>
            <person name="Ramirez L."/>
            <person name="Alfaro M."/>
            <person name="Sun H."/>
            <person name="Tritt A."/>
            <person name="Yoshinaga Y."/>
            <person name="Zwiers L.-H."/>
            <person name="Turgeon B.G."/>
            <person name="Goodwin S.B."/>
            <person name="Spatafora J.W."/>
            <person name="Crous P.W."/>
            <person name="Grigoriev I.V."/>
        </authorList>
    </citation>
    <scope>NUCLEOTIDE SEQUENCE</scope>
    <source>
        <strain evidence="4">IPT5</strain>
    </source>
</reference>
<dbReference type="SMART" id="SM00066">
    <property type="entry name" value="GAL4"/>
    <property type="match status" value="1"/>
</dbReference>
<dbReference type="GO" id="GO:0000981">
    <property type="term" value="F:DNA-binding transcription factor activity, RNA polymerase II-specific"/>
    <property type="evidence" value="ECO:0007669"/>
    <property type="project" value="InterPro"/>
</dbReference>
<dbReference type="InterPro" id="IPR001138">
    <property type="entry name" value="Zn2Cys6_DnaBD"/>
</dbReference>
<dbReference type="OrthoDB" id="4150019at2759"/>
<feature type="compositionally biased region" description="Polar residues" evidence="2">
    <location>
        <begin position="189"/>
        <end position="204"/>
    </location>
</feature>
<sequence length="454" mass="49200">MAVGTDRRAKKTAARLDHALLLQPINNAMSFDPPNHTSGVGAFVADATTTPSPTDRNETLQTALPTQEPITQDHLHASKKRRSSKSKVPSELRRSSSTPHMRHLALGTSGELSPTSNKPRNKLGYHRTSVACGHCRRRKIRCLLAPDDPTGRCANCIRLKKECNFFPVEHNPDMPQSQTGGSKDGSAGQPATPTNSPPRHNSSIPGERVGDFRAPYPGLPSTAPPTGFGFQEDSDIDLRHPPGQRGMPVQQPSYPYPHPIETQWPPTNNFLPSSTVGESPQSSTSYWRQSPSTTNSVYGSESNVSGGHTPAAMSTSSTMSYGQQDGHWGQQPSFQPPARSMSYGNIESLPQQYPGQGLGIQHEYPRRTSPYPYPTSIDTNPATIHATTMGGATTAPLSAPIVPSHSYYPPSWNSYDAVPGHGPPMHISGRSMSGQWYAEPGHLDRVIPQFYSGT</sequence>
<evidence type="ECO:0000256" key="1">
    <source>
        <dbReference type="ARBA" id="ARBA00023242"/>
    </source>
</evidence>
<proteinExistence type="predicted"/>
<evidence type="ECO:0000259" key="3">
    <source>
        <dbReference type="PROSITE" id="PS50048"/>
    </source>
</evidence>
<dbReference type="EMBL" id="MU006315">
    <property type="protein sequence ID" value="KAF2848826.1"/>
    <property type="molecule type" value="Genomic_DNA"/>
</dbReference>
<evidence type="ECO:0000256" key="2">
    <source>
        <dbReference type="SAM" id="MobiDB-lite"/>
    </source>
</evidence>
<keyword evidence="5" id="KW-1185">Reference proteome</keyword>
<feature type="compositionally biased region" description="Polar residues" evidence="2">
    <location>
        <begin position="267"/>
        <end position="306"/>
    </location>
</feature>